<evidence type="ECO:0000313" key="1">
    <source>
        <dbReference type="EMBL" id="GBP66243.1"/>
    </source>
</evidence>
<reference evidence="1 2" key="1">
    <citation type="journal article" date="2019" name="Commun. Biol.">
        <title>The bagworm genome reveals a unique fibroin gene that provides high tensile strength.</title>
        <authorList>
            <person name="Kono N."/>
            <person name="Nakamura H."/>
            <person name="Ohtoshi R."/>
            <person name="Tomita M."/>
            <person name="Numata K."/>
            <person name="Arakawa K."/>
        </authorList>
    </citation>
    <scope>NUCLEOTIDE SEQUENCE [LARGE SCALE GENOMIC DNA]</scope>
</reference>
<dbReference type="EMBL" id="BGZK01000952">
    <property type="protein sequence ID" value="GBP66243.1"/>
    <property type="molecule type" value="Genomic_DNA"/>
</dbReference>
<comment type="caution">
    <text evidence="1">The sequence shown here is derived from an EMBL/GenBank/DDBJ whole genome shotgun (WGS) entry which is preliminary data.</text>
</comment>
<proteinExistence type="predicted"/>
<dbReference type="AlphaFoldDB" id="A0A4C1XT60"/>
<accession>A0A4C1XT60</accession>
<sequence>MEVSAHVECVTTPRQNAFLCETTMPPATIVELASMLAKYARTLSVRLTACGWARTERYETEKYLALYKVKHRHAKTELHDVLDFVFG</sequence>
<name>A0A4C1XT60_EUMVA</name>
<protein>
    <submittedName>
        <fullName evidence="1">Uncharacterized protein</fullName>
    </submittedName>
</protein>
<evidence type="ECO:0000313" key="2">
    <source>
        <dbReference type="Proteomes" id="UP000299102"/>
    </source>
</evidence>
<dbReference type="Proteomes" id="UP000299102">
    <property type="component" value="Unassembled WGS sequence"/>
</dbReference>
<keyword evidence="2" id="KW-1185">Reference proteome</keyword>
<organism evidence="1 2">
    <name type="scientific">Eumeta variegata</name>
    <name type="common">Bagworm moth</name>
    <name type="synonym">Eumeta japonica</name>
    <dbReference type="NCBI Taxonomy" id="151549"/>
    <lineage>
        <taxon>Eukaryota</taxon>
        <taxon>Metazoa</taxon>
        <taxon>Ecdysozoa</taxon>
        <taxon>Arthropoda</taxon>
        <taxon>Hexapoda</taxon>
        <taxon>Insecta</taxon>
        <taxon>Pterygota</taxon>
        <taxon>Neoptera</taxon>
        <taxon>Endopterygota</taxon>
        <taxon>Lepidoptera</taxon>
        <taxon>Glossata</taxon>
        <taxon>Ditrysia</taxon>
        <taxon>Tineoidea</taxon>
        <taxon>Psychidae</taxon>
        <taxon>Oiketicinae</taxon>
        <taxon>Eumeta</taxon>
    </lineage>
</organism>
<gene>
    <name evidence="1" type="ORF">EVAR_85613_1</name>
</gene>